<dbReference type="CDD" id="cd11572">
    <property type="entry name" value="RlmI_M_like"/>
    <property type="match status" value="1"/>
</dbReference>
<dbReference type="SUPFAM" id="SSF88697">
    <property type="entry name" value="PUA domain-like"/>
    <property type="match status" value="1"/>
</dbReference>
<dbReference type="InterPro" id="IPR036974">
    <property type="entry name" value="PUA_sf"/>
</dbReference>
<protein>
    <submittedName>
        <fullName evidence="10">Class I SAM-dependent rRNA methyltransferase</fullName>
    </submittedName>
</protein>
<keyword evidence="5" id="KW-0808">Transferase</keyword>
<dbReference type="EMBL" id="DRSK01000025">
    <property type="protein sequence ID" value="HHE07392.1"/>
    <property type="molecule type" value="Genomic_DNA"/>
</dbReference>
<dbReference type="Gene3D" id="3.40.50.150">
    <property type="entry name" value="Vaccinia Virus protein VP39"/>
    <property type="match status" value="1"/>
</dbReference>
<dbReference type="CDD" id="cd02440">
    <property type="entry name" value="AdoMet_MTases"/>
    <property type="match status" value="1"/>
</dbReference>
<dbReference type="Proteomes" id="UP000886059">
    <property type="component" value="Unassembled WGS sequence"/>
</dbReference>
<dbReference type="AlphaFoldDB" id="A0A7C5H9I3"/>
<dbReference type="GO" id="GO:0008168">
    <property type="term" value="F:methyltransferase activity"/>
    <property type="evidence" value="ECO:0007669"/>
    <property type="project" value="UniProtKB-KW"/>
</dbReference>
<dbReference type="InterPro" id="IPR002478">
    <property type="entry name" value="PUA"/>
</dbReference>
<dbReference type="InterPro" id="IPR041532">
    <property type="entry name" value="RlmI-like_PUA"/>
</dbReference>
<evidence type="ECO:0000259" key="9">
    <source>
        <dbReference type="SMART" id="SM00359"/>
    </source>
</evidence>
<keyword evidence="4 10" id="KW-0489">Methyltransferase</keyword>
<sequence length="394" mass="44805">MHALYLKPKEHRRLLSGHLWVFSNELKEVPRDIAAGETVQLFTHDGRLLGSGFFNPHSLIAFRLLTRDETQPDREFFRNKIREALKLREKIYPENETNAWRLVHGESDGLPGLIIDRFDKAFVLQSFSAGMENRLPIITEVLRDLFDPKTIVLRNESPLRELEGLPLYKEMLLGDENDAWQVINDDGISYRVNILEGQKTGFFLDQRENRRHIRKYAAGADVLDVYTNNGGFALNAMHAGARSTTMVDISQDALQRAEQNARINGLEKFSIVADDAFATLGRLRQENRSYDLVILDPPSFTKSRKTVPTALKAYTKLNRLGLQLVKNEGFLCTASCSHHVSEENFLTAVQLGALHAGKQLRLIARNSQPPDHPILLSMPETSYLKFACFYVTNQ</sequence>
<comment type="subcellular location">
    <subcellularLocation>
        <location evidence="1">Cytoplasm</location>
    </subcellularLocation>
</comment>
<dbReference type="GO" id="GO:0005737">
    <property type="term" value="C:cytoplasm"/>
    <property type="evidence" value="ECO:0007669"/>
    <property type="project" value="UniProtKB-SubCell"/>
</dbReference>
<name>A0A7C5H9I3_9CHLB</name>
<dbReference type="Pfam" id="PF17785">
    <property type="entry name" value="PUA_3"/>
    <property type="match status" value="1"/>
</dbReference>
<dbReference type="PANTHER" id="PTHR42873">
    <property type="entry name" value="RIBOSOMAL RNA LARGE SUBUNIT METHYLTRANSFERASE"/>
    <property type="match status" value="1"/>
</dbReference>
<evidence type="ECO:0000256" key="2">
    <source>
        <dbReference type="ARBA" id="ARBA00022490"/>
    </source>
</evidence>
<feature type="domain" description="PUA" evidence="9">
    <location>
        <begin position="2"/>
        <end position="86"/>
    </location>
</feature>
<evidence type="ECO:0000313" key="10">
    <source>
        <dbReference type="EMBL" id="HHE07392.1"/>
    </source>
</evidence>
<evidence type="ECO:0000256" key="1">
    <source>
        <dbReference type="ARBA" id="ARBA00004496"/>
    </source>
</evidence>
<keyword evidence="3" id="KW-0698">rRNA processing</keyword>
<accession>A0A7C5H9I3</accession>
<reference evidence="10" key="1">
    <citation type="journal article" date="2020" name="mSystems">
        <title>Genome- and Community-Level Interaction Insights into Carbon Utilization and Element Cycling Functions of Hydrothermarchaeota in Hydrothermal Sediment.</title>
        <authorList>
            <person name="Zhou Z."/>
            <person name="Liu Y."/>
            <person name="Xu W."/>
            <person name="Pan J."/>
            <person name="Luo Z.H."/>
            <person name="Li M."/>
        </authorList>
    </citation>
    <scope>NUCLEOTIDE SEQUENCE [LARGE SCALE GENOMIC DNA]</scope>
    <source>
        <strain evidence="10">HyVt-628</strain>
    </source>
</reference>
<dbReference type="SUPFAM" id="SSF53335">
    <property type="entry name" value="S-adenosyl-L-methionine-dependent methyltransferases"/>
    <property type="match status" value="1"/>
</dbReference>
<gene>
    <name evidence="10" type="ORF">ENL01_00410</name>
</gene>
<comment type="caution">
    <text evidence="10">The sequence shown here is derived from an EMBL/GenBank/DDBJ whole genome shotgun (WGS) entry which is preliminary data.</text>
</comment>
<organism evidence="10">
    <name type="scientific">Chlorobaculum parvum</name>
    <dbReference type="NCBI Taxonomy" id="274539"/>
    <lineage>
        <taxon>Bacteria</taxon>
        <taxon>Pseudomonadati</taxon>
        <taxon>Chlorobiota</taxon>
        <taxon>Chlorobiia</taxon>
        <taxon>Chlorobiales</taxon>
        <taxon>Chlorobiaceae</taxon>
        <taxon>Chlorobaculum</taxon>
    </lineage>
</organism>
<dbReference type="GO" id="GO:0006364">
    <property type="term" value="P:rRNA processing"/>
    <property type="evidence" value="ECO:0007669"/>
    <property type="project" value="UniProtKB-KW"/>
</dbReference>
<comment type="similarity">
    <text evidence="8">Belongs to the methyltransferase superfamily. RlmI family.</text>
</comment>
<dbReference type="PANTHER" id="PTHR42873:SF1">
    <property type="entry name" value="S-ADENOSYLMETHIONINE-DEPENDENT METHYLTRANSFERASE DOMAIN-CONTAINING PROTEIN"/>
    <property type="match status" value="1"/>
</dbReference>
<evidence type="ECO:0000256" key="5">
    <source>
        <dbReference type="ARBA" id="ARBA00022679"/>
    </source>
</evidence>
<evidence type="ECO:0000256" key="6">
    <source>
        <dbReference type="ARBA" id="ARBA00022691"/>
    </source>
</evidence>
<evidence type="ECO:0000256" key="8">
    <source>
        <dbReference type="ARBA" id="ARBA00038091"/>
    </source>
</evidence>
<dbReference type="Pfam" id="PF10672">
    <property type="entry name" value="Methyltrans_SAM"/>
    <property type="match status" value="1"/>
</dbReference>
<keyword evidence="6" id="KW-0949">S-adenosyl-L-methionine</keyword>
<keyword evidence="7" id="KW-0694">RNA-binding</keyword>
<dbReference type="InterPro" id="IPR015947">
    <property type="entry name" value="PUA-like_sf"/>
</dbReference>
<dbReference type="GO" id="GO:0003723">
    <property type="term" value="F:RNA binding"/>
    <property type="evidence" value="ECO:0007669"/>
    <property type="project" value="UniProtKB-KW"/>
</dbReference>
<dbReference type="SMART" id="SM00359">
    <property type="entry name" value="PUA"/>
    <property type="match status" value="1"/>
</dbReference>
<evidence type="ECO:0000256" key="4">
    <source>
        <dbReference type="ARBA" id="ARBA00022603"/>
    </source>
</evidence>
<dbReference type="PROSITE" id="PS50890">
    <property type="entry name" value="PUA"/>
    <property type="match status" value="1"/>
</dbReference>
<dbReference type="GO" id="GO:0032259">
    <property type="term" value="P:methylation"/>
    <property type="evidence" value="ECO:0007669"/>
    <property type="project" value="UniProtKB-KW"/>
</dbReference>
<dbReference type="CDD" id="cd21153">
    <property type="entry name" value="PUA_RlmI"/>
    <property type="match status" value="1"/>
</dbReference>
<evidence type="ECO:0000256" key="7">
    <source>
        <dbReference type="ARBA" id="ARBA00022884"/>
    </source>
</evidence>
<proteinExistence type="inferred from homology"/>
<dbReference type="Gene3D" id="2.30.130.10">
    <property type="entry name" value="PUA domain"/>
    <property type="match status" value="1"/>
</dbReference>
<dbReference type="InterPro" id="IPR029063">
    <property type="entry name" value="SAM-dependent_MTases_sf"/>
</dbReference>
<keyword evidence="2" id="KW-0963">Cytoplasm</keyword>
<dbReference type="Gene3D" id="3.30.750.80">
    <property type="entry name" value="RNA methyltransferase domain (HRMD) like"/>
    <property type="match status" value="1"/>
</dbReference>
<dbReference type="InterPro" id="IPR019614">
    <property type="entry name" value="SAM-dep_methyl-trfase"/>
</dbReference>
<evidence type="ECO:0000256" key="3">
    <source>
        <dbReference type="ARBA" id="ARBA00022552"/>
    </source>
</evidence>